<sequence length="169" mass="19172">MPAIRMRRASETDIDFMMSAERQPGYAELVGRFTEDEYRAEMAKADSAVMIGEDDGVPVGLVILQNIHHHFRNIYIKRVVVEQAGHGIGTAMMQSVTDWAFTELNAYRLWLSAHAHNLRAQRVYEKVGFRQEGVQCGAYGWPDGRFTDLVQMSLLQPEWQALAATRDLA</sequence>
<dbReference type="PANTHER" id="PTHR43415">
    <property type="entry name" value="SPERMIDINE N(1)-ACETYLTRANSFERASE"/>
    <property type="match status" value="1"/>
</dbReference>
<dbReference type="Pfam" id="PF00583">
    <property type="entry name" value="Acetyltransf_1"/>
    <property type="match status" value="1"/>
</dbReference>
<dbReference type="Proteomes" id="UP001235269">
    <property type="component" value="Unassembled WGS sequence"/>
</dbReference>
<dbReference type="CDD" id="cd04301">
    <property type="entry name" value="NAT_SF"/>
    <property type="match status" value="1"/>
</dbReference>
<dbReference type="EMBL" id="JAUSWH010000001">
    <property type="protein sequence ID" value="MDQ0454103.1"/>
    <property type="molecule type" value="Genomic_DNA"/>
</dbReference>
<name>A0ABU0I915_9HYPH</name>
<dbReference type="Gene3D" id="3.40.630.30">
    <property type="match status" value="1"/>
</dbReference>
<organism evidence="2 3">
    <name type="scientific">Rhizobium paknamense</name>
    <dbReference type="NCBI Taxonomy" id="1206817"/>
    <lineage>
        <taxon>Bacteria</taxon>
        <taxon>Pseudomonadati</taxon>
        <taxon>Pseudomonadota</taxon>
        <taxon>Alphaproteobacteria</taxon>
        <taxon>Hyphomicrobiales</taxon>
        <taxon>Rhizobiaceae</taxon>
        <taxon>Rhizobium/Agrobacterium group</taxon>
        <taxon>Rhizobium</taxon>
    </lineage>
</organism>
<reference evidence="2 3" key="1">
    <citation type="submission" date="2023-07" db="EMBL/GenBank/DDBJ databases">
        <title>Genomic Encyclopedia of Type Strains, Phase IV (KMG-IV): sequencing the most valuable type-strain genomes for metagenomic binning, comparative biology and taxonomic classification.</title>
        <authorList>
            <person name="Goeker M."/>
        </authorList>
    </citation>
    <scope>NUCLEOTIDE SEQUENCE [LARGE SCALE GENOMIC DNA]</scope>
    <source>
        <strain evidence="2 3">DSM 100301</strain>
    </source>
</reference>
<feature type="domain" description="N-acetyltransferase" evidence="1">
    <location>
        <begin position="4"/>
        <end position="157"/>
    </location>
</feature>
<dbReference type="InterPro" id="IPR000182">
    <property type="entry name" value="GNAT_dom"/>
</dbReference>
<gene>
    <name evidence="2" type="ORF">QO005_000418</name>
</gene>
<dbReference type="PROSITE" id="PS51186">
    <property type="entry name" value="GNAT"/>
    <property type="match status" value="1"/>
</dbReference>
<keyword evidence="3" id="KW-1185">Reference proteome</keyword>
<evidence type="ECO:0000313" key="2">
    <source>
        <dbReference type="EMBL" id="MDQ0454103.1"/>
    </source>
</evidence>
<accession>A0ABU0I915</accession>
<dbReference type="PANTHER" id="PTHR43415:SF3">
    <property type="entry name" value="GNAT-FAMILY ACETYLTRANSFERASE"/>
    <property type="match status" value="1"/>
</dbReference>
<evidence type="ECO:0000313" key="3">
    <source>
        <dbReference type="Proteomes" id="UP001235269"/>
    </source>
</evidence>
<dbReference type="RefSeq" id="WP_307156308.1">
    <property type="nucleotide sequence ID" value="NZ_JAUSWH010000001.1"/>
</dbReference>
<dbReference type="SUPFAM" id="SSF55729">
    <property type="entry name" value="Acyl-CoA N-acyltransferases (Nat)"/>
    <property type="match status" value="1"/>
</dbReference>
<dbReference type="InterPro" id="IPR016181">
    <property type="entry name" value="Acyl_CoA_acyltransferase"/>
</dbReference>
<protein>
    <submittedName>
        <fullName evidence="2">RimJ/RimL family protein N-acetyltransferase</fullName>
    </submittedName>
</protein>
<comment type="caution">
    <text evidence="2">The sequence shown here is derived from an EMBL/GenBank/DDBJ whole genome shotgun (WGS) entry which is preliminary data.</text>
</comment>
<proteinExistence type="predicted"/>
<evidence type="ECO:0000259" key="1">
    <source>
        <dbReference type="PROSITE" id="PS51186"/>
    </source>
</evidence>